<gene>
    <name evidence="3" type="ORF">RDB_LOCUS73927</name>
</gene>
<name>A0A8H3AEI9_9AGAM</name>
<feature type="region of interest" description="Disordered" evidence="1">
    <location>
        <begin position="172"/>
        <end position="259"/>
    </location>
</feature>
<feature type="compositionally biased region" description="Low complexity" evidence="1">
    <location>
        <begin position="188"/>
        <end position="212"/>
    </location>
</feature>
<feature type="compositionally biased region" description="Polar residues" evidence="1">
    <location>
        <begin position="226"/>
        <end position="235"/>
    </location>
</feature>
<proteinExistence type="predicted"/>
<organism evidence="3 4">
    <name type="scientific">Rhizoctonia solani</name>
    <dbReference type="NCBI Taxonomy" id="456999"/>
    <lineage>
        <taxon>Eukaryota</taxon>
        <taxon>Fungi</taxon>
        <taxon>Dikarya</taxon>
        <taxon>Basidiomycota</taxon>
        <taxon>Agaricomycotina</taxon>
        <taxon>Agaricomycetes</taxon>
        <taxon>Cantharellales</taxon>
        <taxon>Ceratobasidiaceae</taxon>
        <taxon>Rhizoctonia</taxon>
    </lineage>
</organism>
<dbReference type="InterPro" id="IPR024964">
    <property type="entry name" value="CTLH/CRA"/>
</dbReference>
<sequence length="479" mass="52622">MSLIQAKGALLSASDRELRGVVLSYLLYHGHKDTARIFASEISHREDAESINRCPLWLPKNPNSSSISGAENDLQSSTHGATPALDHALLPERGNGNQASNTRKLSDPKEDITTNMNINSVSESVLVDVEVRRKIRQTILSGKIDDAIELITHHLPTFLPVNTPAGDIYNTMSKSLNGSHEPSALTDASSPARQASPPSRSPTPVSVPTKTDTPFEKPPQKPDAPLTTSLETNFPTPEDPKRAHAPTQTPRNSKSINLGRSVNPAHILFNLRVQQFVEAVRTVPLPPSKKDHDEASPEEPIKVEEAEDNKMGSLVSVEHNEHEAPSPTKPSPEARQRRLLQLASRLYQSIKSLSCPADREIYTKEVEQVCSLMLGSSPESSLAAPYLSMSRREAVADQVNSAMLWYVGEAPAPRLQIWAQTSKVVWEQVAATHAVIPRTDEIPVDVRMYAKYVVRTVEGEDQTQDNIAIPFDFHSLAQA</sequence>
<dbReference type="InterPro" id="IPR050618">
    <property type="entry name" value="Ubq-SigPath_Reg"/>
</dbReference>
<reference evidence="3" key="1">
    <citation type="submission" date="2021-01" db="EMBL/GenBank/DDBJ databases">
        <authorList>
            <person name="Kaushik A."/>
        </authorList>
    </citation>
    <scope>NUCLEOTIDE SEQUENCE</scope>
    <source>
        <strain evidence="3">AG1-1C</strain>
    </source>
</reference>
<dbReference type="Pfam" id="PF10607">
    <property type="entry name" value="CTLH"/>
    <property type="match status" value="1"/>
</dbReference>
<dbReference type="AlphaFoldDB" id="A0A8H3AEI9"/>
<evidence type="ECO:0000313" key="3">
    <source>
        <dbReference type="EMBL" id="CAE6414097.1"/>
    </source>
</evidence>
<dbReference type="Proteomes" id="UP000663846">
    <property type="component" value="Unassembled WGS sequence"/>
</dbReference>
<dbReference type="EMBL" id="CAJMWS010000315">
    <property type="protein sequence ID" value="CAE6414097.1"/>
    <property type="molecule type" value="Genomic_DNA"/>
</dbReference>
<accession>A0A8H3AEI9</accession>
<feature type="region of interest" description="Disordered" evidence="1">
    <location>
        <begin position="284"/>
        <end position="308"/>
    </location>
</feature>
<evidence type="ECO:0000256" key="1">
    <source>
        <dbReference type="SAM" id="MobiDB-lite"/>
    </source>
</evidence>
<evidence type="ECO:0000259" key="2">
    <source>
        <dbReference type="Pfam" id="PF10607"/>
    </source>
</evidence>
<protein>
    <recommendedName>
        <fullName evidence="2">CTLH/CRA C-terminal to LisH motif domain-containing protein</fullName>
    </recommendedName>
</protein>
<evidence type="ECO:0000313" key="4">
    <source>
        <dbReference type="Proteomes" id="UP000663846"/>
    </source>
</evidence>
<feature type="compositionally biased region" description="Basic and acidic residues" evidence="1">
    <location>
        <begin position="288"/>
        <end position="308"/>
    </location>
</feature>
<feature type="compositionally biased region" description="Polar residues" evidence="1">
    <location>
        <begin position="246"/>
        <end position="259"/>
    </location>
</feature>
<comment type="caution">
    <text evidence="3">The sequence shown here is derived from an EMBL/GenBank/DDBJ whole genome shotgun (WGS) entry which is preliminary data.</text>
</comment>
<dbReference type="PANTHER" id="PTHR12864">
    <property type="entry name" value="RAN BINDING PROTEIN 9-RELATED"/>
    <property type="match status" value="1"/>
</dbReference>
<feature type="domain" description="CTLH/CRA C-terminal to LisH motif" evidence="2">
    <location>
        <begin position="265"/>
        <end position="421"/>
    </location>
</feature>
<feature type="region of interest" description="Disordered" evidence="1">
    <location>
        <begin position="87"/>
        <end position="116"/>
    </location>
</feature>